<keyword evidence="1" id="KW-1133">Transmembrane helix</keyword>
<accession>A0ABS6ARS4</accession>
<gene>
    <name evidence="2" type="ORF">KO481_03545</name>
</gene>
<evidence type="ECO:0000256" key="1">
    <source>
        <dbReference type="SAM" id="Phobius"/>
    </source>
</evidence>
<name>A0ABS6ARS4_9NOCA</name>
<evidence type="ECO:0000313" key="3">
    <source>
        <dbReference type="Proteomes" id="UP000733379"/>
    </source>
</evidence>
<dbReference type="InterPro" id="IPR021215">
    <property type="entry name" value="DUF2752"/>
</dbReference>
<evidence type="ECO:0000313" key="2">
    <source>
        <dbReference type="EMBL" id="MBU3060593.1"/>
    </source>
</evidence>
<organism evidence="2 3">
    <name type="scientific">Nocardia albiluteola</name>
    <dbReference type="NCBI Taxonomy" id="2842303"/>
    <lineage>
        <taxon>Bacteria</taxon>
        <taxon>Bacillati</taxon>
        <taxon>Actinomycetota</taxon>
        <taxon>Actinomycetes</taxon>
        <taxon>Mycobacteriales</taxon>
        <taxon>Nocardiaceae</taxon>
        <taxon>Nocardia</taxon>
    </lineage>
</organism>
<feature type="transmembrane region" description="Helical" evidence="1">
    <location>
        <begin position="51"/>
        <end position="70"/>
    </location>
</feature>
<protein>
    <submittedName>
        <fullName evidence="2">DUF2752 domain-containing protein</fullName>
    </submittedName>
</protein>
<feature type="transmembrane region" description="Helical" evidence="1">
    <location>
        <begin position="116"/>
        <end position="135"/>
    </location>
</feature>
<reference evidence="2 3" key="1">
    <citation type="submission" date="2021-06" db="EMBL/GenBank/DDBJ databases">
        <title>Actinomycetes sequencing.</title>
        <authorList>
            <person name="Shan Q."/>
        </authorList>
    </citation>
    <scope>NUCLEOTIDE SEQUENCE [LARGE SCALE GENOMIC DNA]</scope>
    <source>
        <strain evidence="2 3">NEAU-G5</strain>
    </source>
</reference>
<proteinExistence type="predicted"/>
<sequence length="147" mass="15893">MGGPPTVVGAVDKASGWRALGAPALVGGVAFAAAVLVHFHDPHVQGSYGVCPFYALTGWWCPGCGGLRAMHNLTEGRILNAVHSNVFLLPLILGFTLWWGDWMVRRWRGRPGRSFTMSRTTLAIVLTLLAAFTVLRNTPWGAWLAPV</sequence>
<keyword evidence="3" id="KW-1185">Reference proteome</keyword>
<keyword evidence="1" id="KW-0812">Transmembrane</keyword>
<comment type="caution">
    <text evidence="2">The sequence shown here is derived from an EMBL/GenBank/DDBJ whole genome shotgun (WGS) entry which is preliminary data.</text>
</comment>
<dbReference type="Proteomes" id="UP000733379">
    <property type="component" value="Unassembled WGS sequence"/>
</dbReference>
<dbReference type="Pfam" id="PF10825">
    <property type="entry name" value="DUF2752"/>
    <property type="match status" value="1"/>
</dbReference>
<keyword evidence="1" id="KW-0472">Membrane</keyword>
<dbReference type="EMBL" id="JAHKNI010000001">
    <property type="protein sequence ID" value="MBU3060593.1"/>
    <property type="molecule type" value="Genomic_DNA"/>
</dbReference>
<feature type="transmembrane region" description="Helical" evidence="1">
    <location>
        <begin position="82"/>
        <end position="104"/>
    </location>
</feature>
<feature type="transmembrane region" description="Helical" evidence="1">
    <location>
        <begin position="20"/>
        <end position="39"/>
    </location>
</feature>